<proteinExistence type="predicted"/>
<reference evidence="2 3" key="1">
    <citation type="journal article" date="2014" name="Genome Biol. Evol.">
        <title>The secreted proteins of Achlya hypogyna and Thraustotheca clavata identify the ancestral oomycete secretome and reveal gene acquisitions by horizontal gene transfer.</title>
        <authorList>
            <person name="Misner I."/>
            <person name="Blouin N."/>
            <person name="Leonard G."/>
            <person name="Richards T.A."/>
            <person name="Lane C.E."/>
        </authorList>
    </citation>
    <scope>NUCLEOTIDE SEQUENCE [LARGE SCALE GENOMIC DNA]</scope>
    <source>
        <strain evidence="2 3">ATCC 48635</strain>
    </source>
</reference>
<comment type="caution">
    <text evidence="2">The sequence shown here is derived from an EMBL/GenBank/DDBJ whole genome shotgun (WGS) entry which is preliminary data.</text>
</comment>
<keyword evidence="3" id="KW-1185">Reference proteome</keyword>
<protein>
    <submittedName>
        <fullName evidence="2">Uncharacterized protein</fullName>
    </submittedName>
</protein>
<keyword evidence="1" id="KW-0812">Transmembrane</keyword>
<sequence length="86" mass="10154">MATMRNRFANEQKPITEVSLGPAVYDGERYGKMSERLKRRNVLIKTNDRNPRLFGFLIGFLIIVLTMFYISWSINQRKMAQWAPKE</sequence>
<evidence type="ECO:0000313" key="2">
    <source>
        <dbReference type="EMBL" id="OQR98503.1"/>
    </source>
</evidence>
<accession>A0A1V9ZKI6</accession>
<feature type="transmembrane region" description="Helical" evidence="1">
    <location>
        <begin position="53"/>
        <end position="72"/>
    </location>
</feature>
<gene>
    <name evidence="2" type="ORF">ACHHYP_08602</name>
</gene>
<dbReference type="EMBL" id="JNBR01000084">
    <property type="protein sequence ID" value="OQR98503.1"/>
    <property type="molecule type" value="Genomic_DNA"/>
</dbReference>
<dbReference type="OrthoDB" id="60724at2759"/>
<name>A0A1V9ZKI6_ACHHY</name>
<dbReference type="AlphaFoldDB" id="A0A1V9ZKI6"/>
<keyword evidence="1" id="KW-1133">Transmembrane helix</keyword>
<keyword evidence="1" id="KW-0472">Membrane</keyword>
<evidence type="ECO:0000313" key="3">
    <source>
        <dbReference type="Proteomes" id="UP000243579"/>
    </source>
</evidence>
<organism evidence="2 3">
    <name type="scientific">Achlya hypogyna</name>
    <name type="common">Oomycete</name>
    <name type="synonym">Protoachlya hypogyna</name>
    <dbReference type="NCBI Taxonomy" id="1202772"/>
    <lineage>
        <taxon>Eukaryota</taxon>
        <taxon>Sar</taxon>
        <taxon>Stramenopiles</taxon>
        <taxon>Oomycota</taxon>
        <taxon>Saprolegniomycetes</taxon>
        <taxon>Saprolegniales</taxon>
        <taxon>Achlyaceae</taxon>
        <taxon>Achlya</taxon>
    </lineage>
</organism>
<dbReference type="Proteomes" id="UP000243579">
    <property type="component" value="Unassembled WGS sequence"/>
</dbReference>
<evidence type="ECO:0000256" key="1">
    <source>
        <dbReference type="SAM" id="Phobius"/>
    </source>
</evidence>